<evidence type="ECO:0000313" key="1">
    <source>
        <dbReference type="EMBL" id="TVO76790.1"/>
    </source>
</evidence>
<protein>
    <recommendedName>
        <fullName evidence="3">Lipoprotein</fullName>
    </recommendedName>
</protein>
<dbReference type="PROSITE" id="PS51257">
    <property type="entry name" value="PROKAR_LIPOPROTEIN"/>
    <property type="match status" value="1"/>
</dbReference>
<dbReference type="AlphaFoldDB" id="A0A557SHC0"/>
<dbReference type="RefSeq" id="WP_144357920.1">
    <property type="nucleotide sequence ID" value="NZ_VMNH01000005.1"/>
</dbReference>
<dbReference type="EMBL" id="VMNH01000005">
    <property type="protein sequence ID" value="TVO76790.1"/>
    <property type="molecule type" value="Genomic_DNA"/>
</dbReference>
<organism evidence="1 2">
    <name type="scientific">Sedimenticola selenatireducens</name>
    <dbReference type="NCBI Taxonomy" id="191960"/>
    <lineage>
        <taxon>Bacteria</taxon>
        <taxon>Pseudomonadati</taxon>
        <taxon>Pseudomonadota</taxon>
        <taxon>Gammaproteobacteria</taxon>
        <taxon>Chromatiales</taxon>
        <taxon>Sedimenticolaceae</taxon>
        <taxon>Sedimenticola</taxon>
    </lineage>
</organism>
<name>A0A557SHC0_9GAMM</name>
<sequence>MSSLLKSIIAIVTLMLVTGCVQQSIRDRNSAFFQVPVGSILVLHDTLEIKPGHTRLFVQRGVVTKHSDLDQYWPSCSFEVRDLKETPQQIQPDSFSVVRVQQGETEIVGLAPVQVAALNLSRLAVWDGGNPLVSRLYHLWLTSDQQPNVMRVTCYGAMAGLPEADLPLFMEIEAALGPIATIKL</sequence>
<proteinExistence type="predicted"/>
<accession>A0A557SHC0</accession>
<keyword evidence="2" id="KW-1185">Reference proteome</keyword>
<dbReference type="Proteomes" id="UP000316649">
    <property type="component" value="Unassembled WGS sequence"/>
</dbReference>
<evidence type="ECO:0008006" key="3">
    <source>
        <dbReference type="Google" id="ProtNLM"/>
    </source>
</evidence>
<gene>
    <name evidence="1" type="ORF">FHP88_05035</name>
</gene>
<dbReference type="OrthoDB" id="5615280at2"/>
<comment type="caution">
    <text evidence="1">The sequence shown here is derived from an EMBL/GenBank/DDBJ whole genome shotgun (WGS) entry which is preliminary data.</text>
</comment>
<evidence type="ECO:0000313" key="2">
    <source>
        <dbReference type="Proteomes" id="UP000316649"/>
    </source>
</evidence>
<reference evidence="1 2" key="1">
    <citation type="submission" date="2019-07" db="EMBL/GenBank/DDBJ databases">
        <title>The pathways for chlorine oxyanion respiration interact through the shared metabolite chlorate.</title>
        <authorList>
            <person name="Barnum T.P."/>
            <person name="Cheng Y."/>
            <person name="Hill K.A."/>
            <person name="Lucas L.N."/>
            <person name="Carlson H.K."/>
            <person name="Coates J.D."/>
        </authorList>
    </citation>
    <scope>NUCLEOTIDE SEQUENCE [LARGE SCALE GENOMIC DNA]</scope>
    <source>
        <strain evidence="1 2">BK-1</strain>
    </source>
</reference>